<dbReference type="InterPro" id="IPR002636">
    <property type="entry name" value="DUF29"/>
</dbReference>
<dbReference type="Proteomes" id="UP001235303">
    <property type="component" value="Unassembled WGS sequence"/>
</dbReference>
<evidence type="ECO:0000313" key="1">
    <source>
        <dbReference type="EMBL" id="MDJ1172210.1"/>
    </source>
</evidence>
<proteinExistence type="predicted"/>
<protein>
    <submittedName>
        <fullName evidence="1">DUF29 domain-containing protein</fullName>
    </submittedName>
</protein>
<dbReference type="Pfam" id="PF01724">
    <property type="entry name" value="DUF29"/>
    <property type="match status" value="1"/>
</dbReference>
<organism evidence="1 2">
    <name type="scientific">Roseofilum acuticapitatum BLCC-M154</name>
    <dbReference type="NCBI Taxonomy" id="3022444"/>
    <lineage>
        <taxon>Bacteria</taxon>
        <taxon>Bacillati</taxon>
        <taxon>Cyanobacteriota</taxon>
        <taxon>Cyanophyceae</taxon>
        <taxon>Desertifilales</taxon>
        <taxon>Desertifilaceae</taxon>
        <taxon>Roseofilum</taxon>
        <taxon>Roseofilum acuticapitatum</taxon>
    </lineage>
</organism>
<name>A0ABT7AZA6_9CYAN</name>
<sequence length="158" mass="18987">MDSEVQVKPDSNLSELYDRDFYLWVQTTVQLLQERQLDQIDFESLIEEVESMGKREKKELKSRLTTLIEHLLKLKYWESEKANNARGWRQTVVEQRRQIQYLLEDSPSLKVLLFEVWTECYGNSRKDIIRKYELDPELFPAEPELTLDNLLDEDYLPE</sequence>
<dbReference type="EMBL" id="JAQOSP010000147">
    <property type="protein sequence ID" value="MDJ1172210.1"/>
    <property type="molecule type" value="Genomic_DNA"/>
</dbReference>
<accession>A0ABT7AZA6</accession>
<dbReference type="Gene3D" id="1.20.1220.20">
    <property type="entry name" value="Uncharcterised protein PF01724"/>
    <property type="match status" value="1"/>
</dbReference>
<reference evidence="1 2" key="1">
    <citation type="submission" date="2023-01" db="EMBL/GenBank/DDBJ databases">
        <title>Novel diversity within Roseofilum (Cyanobacteria; Desertifilaceae) from marine benthic mats with descriptions of four novel species.</title>
        <authorList>
            <person name="Wang Y."/>
            <person name="Berthold D.E."/>
            <person name="Hu J."/>
            <person name="Lefler F.W."/>
            <person name="Laughinghouse H.D. IV."/>
        </authorList>
    </citation>
    <scope>NUCLEOTIDE SEQUENCE [LARGE SCALE GENOMIC DNA]</scope>
    <source>
        <strain evidence="1 2">BLCC-M154</strain>
    </source>
</reference>
<keyword evidence="2" id="KW-1185">Reference proteome</keyword>
<comment type="caution">
    <text evidence="1">The sequence shown here is derived from an EMBL/GenBank/DDBJ whole genome shotgun (WGS) entry which is preliminary data.</text>
</comment>
<dbReference type="PANTHER" id="PTHR34235">
    <property type="entry name" value="SLR1203 PROTEIN-RELATED"/>
    <property type="match status" value="1"/>
</dbReference>
<gene>
    <name evidence="1" type="ORF">PMG71_22530</name>
</gene>
<evidence type="ECO:0000313" key="2">
    <source>
        <dbReference type="Proteomes" id="UP001235303"/>
    </source>
</evidence>
<dbReference type="RefSeq" id="WP_283755962.1">
    <property type="nucleotide sequence ID" value="NZ_JAQOSP010000147.1"/>
</dbReference>